<evidence type="ECO:0000313" key="1">
    <source>
        <dbReference type="EMBL" id="EGF11662.1"/>
    </source>
</evidence>
<dbReference type="Pfam" id="PF11042">
    <property type="entry name" value="DUF2750"/>
    <property type="match status" value="1"/>
</dbReference>
<dbReference type="RefSeq" id="WP_007341789.1">
    <property type="nucleotide sequence ID" value="NZ_GL878494.1"/>
</dbReference>
<accession>F2BAE6</accession>
<organism evidence="1 2">
    <name type="scientific">Neisseria bacilliformis ATCC BAA-1200</name>
    <dbReference type="NCBI Taxonomy" id="888742"/>
    <lineage>
        <taxon>Bacteria</taxon>
        <taxon>Pseudomonadati</taxon>
        <taxon>Pseudomonadota</taxon>
        <taxon>Betaproteobacteria</taxon>
        <taxon>Neisseriales</taxon>
        <taxon>Neisseriaceae</taxon>
        <taxon>Neisseria</taxon>
    </lineage>
</organism>
<dbReference type="STRING" id="267212.GCA_001063965_02027"/>
<dbReference type="Proteomes" id="UP000004105">
    <property type="component" value="Unassembled WGS sequence"/>
</dbReference>
<evidence type="ECO:0000313" key="2">
    <source>
        <dbReference type="Proteomes" id="UP000004105"/>
    </source>
</evidence>
<dbReference type="AlphaFoldDB" id="F2BAE6"/>
<reference evidence="1 2" key="1">
    <citation type="submission" date="2011-02" db="EMBL/GenBank/DDBJ databases">
        <authorList>
            <person name="Muzny D."/>
            <person name="Qin X."/>
            <person name="Deng J."/>
            <person name="Jiang H."/>
            <person name="Liu Y."/>
            <person name="Qu J."/>
            <person name="Song X.-Z."/>
            <person name="Zhang L."/>
            <person name="Thornton R."/>
            <person name="Coyle M."/>
            <person name="Francisco L."/>
            <person name="Jackson L."/>
            <person name="Javaid M."/>
            <person name="Korchina V."/>
            <person name="Kovar C."/>
            <person name="Mata R."/>
            <person name="Mathew T."/>
            <person name="Ngo R."/>
            <person name="Nguyen L."/>
            <person name="Nguyen N."/>
            <person name="Okwuonu G."/>
            <person name="Ongeri F."/>
            <person name="Pham C."/>
            <person name="Simmons D."/>
            <person name="Wilczek-Boney K."/>
            <person name="Hale W."/>
            <person name="Jakkamsetti A."/>
            <person name="Pham P."/>
            <person name="Ruth R."/>
            <person name="San Lucas F."/>
            <person name="Warren J."/>
            <person name="Zhang J."/>
            <person name="Zhao Z."/>
            <person name="Zhou C."/>
            <person name="Zhu D."/>
            <person name="Lee S."/>
            <person name="Bess C."/>
            <person name="Blankenburg K."/>
            <person name="Forbes L."/>
            <person name="Fu Q."/>
            <person name="Gubbala S."/>
            <person name="Hirani K."/>
            <person name="Jayaseelan J.C."/>
            <person name="Lara F."/>
            <person name="Munidasa M."/>
            <person name="Palculict T."/>
            <person name="Patil S."/>
            <person name="Pu L.-L."/>
            <person name="Saada N."/>
            <person name="Tang L."/>
            <person name="Weissenberger G."/>
            <person name="Zhu Y."/>
            <person name="Hemphill L."/>
            <person name="Shang Y."/>
            <person name="Youmans B."/>
            <person name="Ayvaz T."/>
            <person name="Ross M."/>
            <person name="Santibanez J."/>
            <person name="Aqrawi P."/>
            <person name="Gross S."/>
            <person name="Joshi V."/>
            <person name="Fowler G."/>
            <person name="Nazareth L."/>
            <person name="Reid J."/>
            <person name="Worley K."/>
            <person name="Petrosino J."/>
            <person name="Highlander S."/>
            <person name="Gibbs R."/>
        </authorList>
    </citation>
    <scope>NUCLEOTIDE SEQUENCE [LARGE SCALE GENOMIC DNA]</scope>
    <source>
        <strain evidence="1 2">ATCC BAA-1200</strain>
    </source>
</reference>
<name>F2BAE6_9NEIS</name>
<dbReference type="EMBL" id="AFAY01000012">
    <property type="protein sequence ID" value="EGF11662.1"/>
    <property type="molecule type" value="Genomic_DNA"/>
</dbReference>
<evidence type="ECO:0008006" key="3">
    <source>
        <dbReference type="Google" id="ProtNLM"/>
    </source>
</evidence>
<dbReference type="HOGENOM" id="CLU_153843_0_0_4"/>
<gene>
    <name evidence="1" type="ORF">HMPREF9123_0778</name>
</gene>
<protein>
    <recommendedName>
        <fullName evidence="3">DUF2750 domain-containing protein</fullName>
    </recommendedName>
</protein>
<dbReference type="OrthoDB" id="2936081at2"/>
<proteinExistence type="predicted"/>
<comment type="caution">
    <text evidence="1">The sequence shown here is derived from an EMBL/GenBank/DDBJ whole genome shotgun (WGS) entry which is preliminary data.</text>
</comment>
<keyword evidence="2" id="KW-1185">Reference proteome</keyword>
<sequence>MGYPQQVIDNILNLPADKRCLHALKNIAEAETLYVLADDEGECRFWADEGEEATFLPVWPEQEFAEMMKSEGESVWEFALEEFLRDSVPWLMEEGCGISVFPVAAHPESVVMPAVEFAARVNRILDESYGEALDLPYL</sequence>
<dbReference type="InterPro" id="IPR021284">
    <property type="entry name" value="DUF2750"/>
</dbReference>